<name>A0A0R1R7A4_9LACO</name>
<dbReference type="Proteomes" id="UP000051835">
    <property type="component" value="Unassembled WGS sequence"/>
</dbReference>
<feature type="transmembrane region" description="Helical" evidence="1">
    <location>
        <begin position="169"/>
        <end position="190"/>
    </location>
</feature>
<dbReference type="PANTHER" id="PTHR37305:SF1">
    <property type="entry name" value="MEMBRANE PROTEIN"/>
    <property type="match status" value="1"/>
</dbReference>
<dbReference type="EMBL" id="AZFC01000013">
    <property type="protein sequence ID" value="KRL49067.1"/>
    <property type="molecule type" value="Genomic_DNA"/>
</dbReference>
<accession>A0A0R1R7A4</accession>
<protein>
    <submittedName>
        <fullName evidence="2">ABC superfamily ATP binding cassette transporter, membrane protein</fullName>
    </submittedName>
</protein>
<sequence>MRTSLHQEFYKLAHQKMTWLSPIILFVLMLITSYAMGYNESKLLTITCYDAPDWIILILVIVGSTTFSMEFQNRAILTLLYKAPNKFEVYLSKYIVLLCYNVCLHLWAMLITCLLRLTPINRPVAWSAIGQYHQPLWLNMFTTSAIDVLTTTFIISLILGLSCLINSNAIVISVSLLVVFMGQFVSAGLLNTNQLVTILRWNPFNMTNLTRQYYNYTTYYETSHLINSQLLMGTIGYTLAFVIIGYLIFRKKRF</sequence>
<dbReference type="PANTHER" id="PTHR37305">
    <property type="entry name" value="INTEGRAL MEMBRANE PROTEIN-RELATED"/>
    <property type="match status" value="1"/>
</dbReference>
<dbReference type="RefSeq" id="WP_056963565.1">
    <property type="nucleotide sequence ID" value="NZ_AZFC01000013.1"/>
</dbReference>
<dbReference type="PATRIC" id="fig|1423805.4.peg.984"/>
<feature type="transmembrane region" description="Helical" evidence="1">
    <location>
        <begin position="54"/>
        <end position="73"/>
    </location>
</feature>
<feature type="transmembrane region" description="Helical" evidence="1">
    <location>
        <begin position="20"/>
        <end position="38"/>
    </location>
</feature>
<keyword evidence="1" id="KW-0472">Membrane</keyword>
<feature type="transmembrane region" description="Helical" evidence="1">
    <location>
        <begin position="137"/>
        <end position="162"/>
    </location>
</feature>
<evidence type="ECO:0000256" key="1">
    <source>
        <dbReference type="SAM" id="Phobius"/>
    </source>
</evidence>
<evidence type="ECO:0000313" key="2">
    <source>
        <dbReference type="EMBL" id="KRL49067.1"/>
    </source>
</evidence>
<dbReference type="AlphaFoldDB" id="A0A0R1R7A4"/>
<reference evidence="2 3" key="1">
    <citation type="journal article" date="2015" name="Genome Announc.">
        <title>Expanding the biotechnology potential of lactobacilli through comparative genomics of 213 strains and associated genera.</title>
        <authorList>
            <person name="Sun Z."/>
            <person name="Harris H.M."/>
            <person name="McCann A."/>
            <person name="Guo C."/>
            <person name="Argimon S."/>
            <person name="Zhang W."/>
            <person name="Yang X."/>
            <person name="Jeffery I.B."/>
            <person name="Cooney J.C."/>
            <person name="Kagawa T.F."/>
            <person name="Liu W."/>
            <person name="Song Y."/>
            <person name="Salvetti E."/>
            <person name="Wrobel A."/>
            <person name="Rasinkangas P."/>
            <person name="Parkhill J."/>
            <person name="Rea M.C."/>
            <person name="O'Sullivan O."/>
            <person name="Ritari J."/>
            <person name="Douillard F.P."/>
            <person name="Paul Ross R."/>
            <person name="Yang R."/>
            <person name="Briner A.E."/>
            <person name="Felis G.E."/>
            <person name="de Vos W.M."/>
            <person name="Barrangou R."/>
            <person name="Klaenhammer T.R."/>
            <person name="Caufield P.W."/>
            <person name="Cui Y."/>
            <person name="Zhang H."/>
            <person name="O'Toole P.W."/>
        </authorList>
    </citation>
    <scope>NUCLEOTIDE SEQUENCE [LARGE SCALE GENOMIC DNA]</scope>
    <source>
        <strain evidence="2 3">DSM 15429</strain>
    </source>
</reference>
<gene>
    <name evidence="2" type="ORF">FD37_GL000958</name>
</gene>
<evidence type="ECO:0000313" key="3">
    <source>
        <dbReference type="Proteomes" id="UP000051835"/>
    </source>
</evidence>
<feature type="transmembrane region" description="Helical" evidence="1">
    <location>
        <begin position="230"/>
        <end position="249"/>
    </location>
</feature>
<organism evidence="2 3">
    <name type="scientific">Levilactobacillus spicheri DSM 15429</name>
    <dbReference type="NCBI Taxonomy" id="1423805"/>
    <lineage>
        <taxon>Bacteria</taxon>
        <taxon>Bacillati</taxon>
        <taxon>Bacillota</taxon>
        <taxon>Bacilli</taxon>
        <taxon>Lactobacillales</taxon>
        <taxon>Lactobacillaceae</taxon>
        <taxon>Levilactobacillus</taxon>
    </lineage>
</organism>
<keyword evidence="1" id="KW-1133">Transmembrane helix</keyword>
<dbReference type="Pfam" id="PF12730">
    <property type="entry name" value="ABC2_membrane_4"/>
    <property type="match status" value="1"/>
</dbReference>
<proteinExistence type="predicted"/>
<comment type="caution">
    <text evidence="2">The sequence shown here is derived from an EMBL/GenBank/DDBJ whole genome shotgun (WGS) entry which is preliminary data.</text>
</comment>
<feature type="transmembrane region" description="Helical" evidence="1">
    <location>
        <begin position="94"/>
        <end position="117"/>
    </location>
</feature>
<keyword evidence="1" id="KW-0812">Transmembrane</keyword>